<accession>A0A3N4JDG5</accession>
<feature type="compositionally biased region" description="Basic and acidic residues" evidence="2">
    <location>
        <begin position="11"/>
        <end position="34"/>
    </location>
</feature>
<dbReference type="OrthoDB" id="10250282at2759"/>
<reference evidence="4 5" key="1">
    <citation type="journal article" date="2018" name="Nat. Ecol. Evol.">
        <title>Pezizomycetes genomes reveal the molecular basis of ectomycorrhizal truffle lifestyle.</title>
        <authorList>
            <person name="Murat C."/>
            <person name="Payen T."/>
            <person name="Noel B."/>
            <person name="Kuo A."/>
            <person name="Morin E."/>
            <person name="Chen J."/>
            <person name="Kohler A."/>
            <person name="Krizsan K."/>
            <person name="Balestrini R."/>
            <person name="Da Silva C."/>
            <person name="Montanini B."/>
            <person name="Hainaut M."/>
            <person name="Levati E."/>
            <person name="Barry K.W."/>
            <person name="Belfiori B."/>
            <person name="Cichocki N."/>
            <person name="Clum A."/>
            <person name="Dockter R.B."/>
            <person name="Fauchery L."/>
            <person name="Guy J."/>
            <person name="Iotti M."/>
            <person name="Le Tacon F."/>
            <person name="Lindquist E.A."/>
            <person name="Lipzen A."/>
            <person name="Malagnac F."/>
            <person name="Mello A."/>
            <person name="Molinier V."/>
            <person name="Miyauchi S."/>
            <person name="Poulain J."/>
            <person name="Riccioni C."/>
            <person name="Rubini A."/>
            <person name="Sitrit Y."/>
            <person name="Splivallo R."/>
            <person name="Traeger S."/>
            <person name="Wang M."/>
            <person name="Zifcakova L."/>
            <person name="Wipf D."/>
            <person name="Zambonelli A."/>
            <person name="Paolocci F."/>
            <person name="Nowrousian M."/>
            <person name="Ottonello S."/>
            <person name="Baldrian P."/>
            <person name="Spatafora J.W."/>
            <person name="Henrissat B."/>
            <person name="Nagy L.G."/>
            <person name="Aury J.M."/>
            <person name="Wincker P."/>
            <person name="Grigoriev I.V."/>
            <person name="Bonfante P."/>
            <person name="Martin F.M."/>
        </authorList>
    </citation>
    <scope>NUCLEOTIDE SEQUENCE [LARGE SCALE GENOMIC DNA]</scope>
    <source>
        <strain evidence="4 5">120613-1</strain>
    </source>
</reference>
<evidence type="ECO:0000313" key="5">
    <source>
        <dbReference type="Proteomes" id="UP000276215"/>
    </source>
</evidence>
<evidence type="ECO:0000256" key="2">
    <source>
        <dbReference type="SAM" id="MobiDB-lite"/>
    </source>
</evidence>
<dbReference type="InterPro" id="IPR001138">
    <property type="entry name" value="Zn2Cys6_DnaBD"/>
</dbReference>
<feature type="domain" description="Zn(2)-C6 fungal-type" evidence="3">
    <location>
        <begin position="40"/>
        <end position="83"/>
    </location>
</feature>
<protein>
    <recommendedName>
        <fullName evidence="3">Zn(2)-C6 fungal-type domain-containing protein</fullName>
    </recommendedName>
</protein>
<keyword evidence="1" id="KW-0539">Nucleus</keyword>
<sequence length="159" mass="18163">MKPSSFQDQEQPEKESSCVSHHKAESNLEHDEKRSKRKRLKRVLACIPYHQAKLKCNQGRPCQRCSSKGMECIQQTRAPHTVYNARERTTAAREAPLGKARQSQDTYTSYYSFGNDIIGIVPIYLPDFLAPHYLDDGGIFESTSWFNENIYSGGFAVQE</sequence>
<proteinExistence type="predicted"/>
<dbReference type="Pfam" id="PF00172">
    <property type="entry name" value="Zn_clus"/>
    <property type="match status" value="1"/>
</dbReference>
<dbReference type="Proteomes" id="UP000276215">
    <property type="component" value="Unassembled WGS sequence"/>
</dbReference>
<dbReference type="GO" id="GO:0008270">
    <property type="term" value="F:zinc ion binding"/>
    <property type="evidence" value="ECO:0007669"/>
    <property type="project" value="InterPro"/>
</dbReference>
<dbReference type="InterPro" id="IPR036864">
    <property type="entry name" value="Zn2-C6_fun-type_DNA-bd_sf"/>
</dbReference>
<evidence type="ECO:0000313" key="4">
    <source>
        <dbReference type="EMBL" id="RPA96316.1"/>
    </source>
</evidence>
<dbReference type="SUPFAM" id="SSF57701">
    <property type="entry name" value="Zn2/Cys6 DNA-binding domain"/>
    <property type="match status" value="1"/>
</dbReference>
<dbReference type="EMBL" id="ML120415">
    <property type="protein sequence ID" value="RPA96316.1"/>
    <property type="molecule type" value="Genomic_DNA"/>
</dbReference>
<dbReference type="CDD" id="cd00067">
    <property type="entry name" value="GAL4"/>
    <property type="match status" value="1"/>
</dbReference>
<evidence type="ECO:0000256" key="1">
    <source>
        <dbReference type="ARBA" id="ARBA00023242"/>
    </source>
</evidence>
<dbReference type="GO" id="GO:0000981">
    <property type="term" value="F:DNA-binding transcription factor activity, RNA polymerase II-specific"/>
    <property type="evidence" value="ECO:0007669"/>
    <property type="project" value="InterPro"/>
</dbReference>
<feature type="region of interest" description="Disordered" evidence="2">
    <location>
        <begin position="1"/>
        <end position="36"/>
    </location>
</feature>
<dbReference type="AlphaFoldDB" id="A0A3N4JDG5"/>
<evidence type="ECO:0000259" key="3">
    <source>
        <dbReference type="SMART" id="SM00066"/>
    </source>
</evidence>
<keyword evidence="5" id="KW-1185">Reference proteome</keyword>
<feature type="non-terminal residue" evidence="4">
    <location>
        <position position="159"/>
    </location>
</feature>
<gene>
    <name evidence="4" type="ORF">L873DRAFT_1845440</name>
</gene>
<name>A0A3N4JDG5_9PEZI</name>
<organism evidence="4 5">
    <name type="scientific">Choiromyces venosus 120613-1</name>
    <dbReference type="NCBI Taxonomy" id="1336337"/>
    <lineage>
        <taxon>Eukaryota</taxon>
        <taxon>Fungi</taxon>
        <taxon>Dikarya</taxon>
        <taxon>Ascomycota</taxon>
        <taxon>Pezizomycotina</taxon>
        <taxon>Pezizomycetes</taxon>
        <taxon>Pezizales</taxon>
        <taxon>Tuberaceae</taxon>
        <taxon>Choiromyces</taxon>
    </lineage>
</organism>
<dbReference type="Gene3D" id="4.10.240.10">
    <property type="entry name" value="Zn(2)-C6 fungal-type DNA-binding domain"/>
    <property type="match status" value="1"/>
</dbReference>
<dbReference type="SMART" id="SM00066">
    <property type="entry name" value="GAL4"/>
    <property type="match status" value="1"/>
</dbReference>